<accession>A0A540N3J3</accession>
<dbReference type="AlphaFoldDB" id="A0A540N3J3"/>
<sequence>MVGSRGLVPSRVELMRNSHKPAACWATPNHHAQQPKLVSQKVQNPSFLNDVVLCVFNPYTMVSQLGLLTVHPRRCHSSETGKTSLL</sequence>
<gene>
    <name evidence="1" type="ORF">C1H46_008744</name>
</gene>
<name>A0A540N3J3_MALBA</name>
<evidence type="ECO:0000313" key="2">
    <source>
        <dbReference type="Proteomes" id="UP000315295"/>
    </source>
</evidence>
<evidence type="ECO:0000313" key="1">
    <source>
        <dbReference type="EMBL" id="TQE05611.1"/>
    </source>
</evidence>
<keyword evidence="2" id="KW-1185">Reference proteome</keyword>
<dbReference type="Proteomes" id="UP000315295">
    <property type="component" value="Unassembled WGS sequence"/>
</dbReference>
<reference evidence="1 2" key="1">
    <citation type="journal article" date="2019" name="G3 (Bethesda)">
        <title>Sequencing of a Wild Apple (Malus baccata) Genome Unravels the Differences Between Cultivated and Wild Apple Species Regarding Disease Resistance and Cold Tolerance.</title>
        <authorList>
            <person name="Chen X."/>
        </authorList>
    </citation>
    <scope>NUCLEOTIDE SEQUENCE [LARGE SCALE GENOMIC DNA]</scope>
    <source>
        <strain evidence="2">cv. Shandingzi</strain>
        <tissue evidence="1">Leaves</tissue>
    </source>
</reference>
<proteinExistence type="predicted"/>
<protein>
    <submittedName>
        <fullName evidence="1">Uncharacterized protein</fullName>
    </submittedName>
</protein>
<organism evidence="1 2">
    <name type="scientific">Malus baccata</name>
    <name type="common">Siberian crab apple</name>
    <name type="synonym">Pyrus baccata</name>
    <dbReference type="NCBI Taxonomy" id="106549"/>
    <lineage>
        <taxon>Eukaryota</taxon>
        <taxon>Viridiplantae</taxon>
        <taxon>Streptophyta</taxon>
        <taxon>Embryophyta</taxon>
        <taxon>Tracheophyta</taxon>
        <taxon>Spermatophyta</taxon>
        <taxon>Magnoliopsida</taxon>
        <taxon>eudicotyledons</taxon>
        <taxon>Gunneridae</taxon>
        <taxon>Pentapetalae</taxon>
        <taxon>rosids</taxon>
        <taxon>fabids</taxon>
        <taxon>Rosales</taxon>
        <taxon>Rosaceae</taxon>
        <taxon>Amygdaloideae</taxon>
        <taxon>Maleae</taxon>
        <taxon>Malus</taxon>
    </lineage>
</organism>
<dbReference type="EMBL" id="VIEB01000118">
    <property type="protein sequence ID" value="TQE05611.1"/>
    <property type="molecule type" value="Genomic_DNA"/>
</dbReference>
<comment type="caution">
    <text evidence="1">The sequence shown here is derived from an EMBL/GenBank/DDBJ whole genome shotgun (WGS) entry which is preliminary data.</text>
</comment>